<dbReference type="VEuPathDB" id="FungiDB:CGB_E6240W"/>
<reference key="2">
    <citation type="journal article" date="2011" name="MBio">
        <title>Genome variation in Cryptococcus gattii, an emerging pathogen of immunocompetent hosts.</title>
        <authorList>
            <person name="D'Souza C.A."/>
            <person name="Kronstad J.W."/>
            <person name="Taylor G."/>
            <person name="Warren R."/>
            <person name="Yuen M."/>
            <person name="Hu G."/>
            <person name="Jung W.H."/>
            <person name="Sham A."/>
            <person name="Kidd S.E."/>
            <person name="Tangen K."/>
            <person name="Lee N."/>
            <person name="Zeilmaker T."/>
            <person name="Sawkins J."/>
            <person name="McVicker G."/>
            <person name="Shah S."/>
            <person name="Gnerre S."/>
            <person name="Griggs A."/>
            <person name="Zeng Q."/>
            <person name="Bartlett K."/>
            <person name="Li W."/>
            <person name="Wang X."/>
            <person name="Heitman J."/>
            <person name="Stajich J.E."/>
            <person name="Fraser J.A."/>
            <person name="Meyer W."/>
            <person name="Carter D."/>
            <person name="Schein J."/>
            <person name="Krzywinski M."/>
            <person name="Kwong-Chung K.J."/>
            <person name="Varma A."/>
            <person name="Wang J."/>
            <person name="Brunham R."/>
            <person name="Fyfe M."/>
            <person name="Ouellette B.F.F."/>
            <person name="Siddiqui A."/>
            <person name="Marra M."/>
            <person name="Jones S."/>
            <person name="Holt R."/>
            <person name="Birren B.W."/>
            <person name="Galagan J.E."/>
            <person name="Cuomo C.A."/>
        </authorList>
    </citation>
    <scope>NUCLEOTIDE SEQUENCE</scope>
    <source>
        <strain>WM276</strain>
    </source>
</reference>
<dbReference type="HOGENOM" id="CLU_2108911_0_0_1"/>
<accession>E6R651</accession>
<proteinExistence type="predicted"/>
<gene>
    <name evidence="1" type="ordered locus">CGB_E6240W</name>
</gene>
<sequence>MPICMRLLIPCLLQEFYPDVRLCEQMEIEVEEEIFRHEEVMSDFYEDYPESSSSNRALLHPELEGFTCACGYPPKRSSSPPTMMGQRSKCRWDTLIYANFFGATGNTTLGLRGMM</sequence>
<evidence type="ECO:0000313" key="2">
    <source>
        <dbReference type="Proteomes" id="UP000007805"/>
    </source>
</evidence>
<dbReference type="EMBL" id="CP000290">
    <property type="protein sequence ID" value="ADV22681.1"/>
    <property type="molecule type" value="Genomic_DNA"/>
</dbReference>
<dbReference type="Proteomes" id="UP000007805">
    <property type="component" value="Chromosome E"/>
</dbReference>
<keyword evidence="2" id="KW-1185">Reference proteome</keyword>
<organism evidence="1 2">
    <name type="scientific">Cryptococcus gattii serotype B (strain WM276 / ATCC MYA-4071)</name>
    <name type="common">Filobasidiella gattii</name>
    <name type="synonym">Cryptococcus bacillisporus</name>
    <dbReference type="NCBI Taxonomy" id="367775"/>
    <lineage>
        <taxon>Eukaryota</taxon>
        <taxon>Fungi</taxon>
        <taxon>Dikarya</taxon>
        <taxon>Basidiomycota</taxon>
        <taxon>Agaricomycotina</taxon>
        <taxon>Tremellomycetes</taxon>
        <taxon>Tremellales</taxon>
        <taxon>Cryptococcaceae</taxon>
        <taxon>Cryptococcus</taxon>
        <taxon>Cryptococcus gattii species complex</taxon>
    </lineage>
</organism>
<dbReference type="AlphaFoldDB" id="E6R651"/>
<dbReference type="OrthoDB" id="10456316at2759"/>
<evidence type="ECO:0000313" key="1">
    <source>
        <dbReference type="EMBL" id="ADV22681.1"/>
    </source>
</evidence>
<dbReference type="GeneID" id="10189706"/>
<reference evidence="1 2" key="1">
    <citation type="journal article" date="2011" name="MBio">
        <title>Genome variation in Cryptococcus gattii, an emerging pathogen of immunocompetent hosts.</title>
        <authorList>
            <person name="D'Souza C.A."/>
            <person name="Kronstad J.W."/>
            <person name="Taylor G."/>
            <person name="Warren R."/>
            <person name="Yuen M."/>
            <person name="Hu G."/>
            <person name="Jung W.H."/>
            <person name="Sham A."/>
            <person name="Kidd S.E."/>
            <person name="Tangen K."/>
            <person name="Lee N."/>
            <person name="Zeilmaker T."/>
            <person name="Sawkins J."/>
            <person name="McVicker G."/>
            <person name="Shah S."/>
            <person name="Gnerre S."/>
            <person name="Griggs A."/>
            <person name="Zeng Q."/>
            <person name="Bartlett K."/>
            <person name="Li W."/>
            <person name="Wang X."/>
            <person name="Heitman J."/>
            <person name="Stajich J.E."/>
            <person name="Fraser J.A."/>
            <person name="Meyer W."/>
            <person name="Carter D."/>
            <person name="Schein J."/>
            <person name="Krzywinski M."/>
            <person name="Kwon-Chung K.J."/>
            <person name="Varma A."/>
            <person name="Wang J."/>
            <person name="Brunham R."/>
            <person name="Fyfe M."/>
            <person name="Ouellette B.F."/>
            <person name="Siddiqui A."/>
            <person name="Marra M."/>
            <person name="Jones S."/>
            <person name="Holt R."/>
            <person name="Birren B.W."/>
            <person name="Galagan J.E."/>
            <person name="Cuomo C.A."/>
        </authorList>
    </citation>
    <scope>NUCLEOTIDE SEQUENCE [LARGE SCALE GENOMIC DNA]</scope>
    <source>
        <strain evidence="2">WM276 / ATCC MYA-4071</strain>
    </source>
</reference>
<dbReference type="KEGG" id="cgi:CGB_E6240W"/>
<name>E6R651_CRYGW</name>
<dbReference type="RefSeq" id="XP_003194468.1">
    <property type="nucleotide sequence ID" value="XM_003194420.1"/>
</dbReference>
<protein>
    <submittedName>
        <fullName evidence="1">Uncharacterized protein</fullName>
    </submittedName>
</protein>